<keyword evidence="2" id="KW-0040">ANK repeat</keyword>
<evidence type="ECO:0008006" key="5">
    <source>
        <dbReference type="Google" id="ProtNLM"/>
    </source>
</evidence>
<dbReference type="PANTHER" id="PTHR24171">
    <property type="entry name" value="ANKYRIN REPEAT DOMAIN-CONTAINING PROTEIN 39-RELATED"/>
    <property type="match status" value="1"/>
</dbReference>
<evidence type="ECO:0000313" key="4">
    <source>
        <dbReference type="Proteomes" id="UP001189429"/>
    </source>
</evidence>
<proteinExistence type="predicted"/>
<sequence length="360" mass="38457">MLLARVFMAHAQLSWPERLAQRLRPRVAATTRRRSRARGCAIGMIYLFDFAACAPCRRRYRGDASRALPMMAPCTGPAHITVLNMSGERLGPLELDAEAPLQSLRQAVRQHWGVPCAAQRFVLGSQEVEGGGSTPLGRALRLTPEDASAEVMCIRVPLFCDARAAHQAVLDATARGDHAAMAEVLAESPDLKIAADSVTHWAALQPLLVAIAAGDVEAASLLRAAGAPEPRLEPRAASLGQAMRMRDLPDVVRLLAGGVDVNTRLYQGEGIRATSHATPLHACCALSHLPGAAAVAELLCRLGADLGAPDCEGDSPLAHARYFNADAIYAVLQRHGAQVRGPYYSATFSVVRRFVGTGDR</sequence>
<organism evidence="3 4">
    <name type="scientific">Prorocentrum cordatum</name>
    <dbReference type="NCBI Taxonomy" id="2364126"/>
    <lineage>
        <taxon>Eukaryota</taxon>
        <taxon>Sar</taxon>
        <taxon>Alveolata</taxon>
        <taxon>Dinophyceae</taxon>
        <taxon>Prorocentrales</taxon>
        <taxon>Prorocentraceae</taxon>
        <taxon>Prorocentrum</taxon>
    </lineage>
</organism>
<protein>
    <recommendedName>
        <fullName evidence="5">Ankyrin repeat domain-containing protein</fullName>
    </recommendedName>
</protein>
<dbReference type="Gene3D" id="1.25.40.20">
    <property type="entry name" value="Ankyrin repeat-containing domain"/>
    <property type="match status" value="1"/>
</dbReference>
<evidence type="ECO:0000256" key="2">
    <source>
        <dbReference type="ARBA" id="ARBA00023043"/>
    </source>
</evidence>
<keyword evidence="1" id="KW-0677">Repeat</keyword>
<accession>A0ABN9T0T5</accession>
<dbReference type="EMBL" id="CAUYUJ010014216">
    <property type="protein sequence ID" value="CAK0838352.1"/>
    <property type="molecule type" value="Genomic_DNA"/>
</dbReference>
<evidence type="ECO:0000256" key="1">
    <source>
        <dbReference type="ARBA" id="ARBA00022737"/>
    </source>
</evidence>
<comment type="caution">
    <text evidence="3">The sequence shown here is derived from an EMBL/GenBank/DDBJ whole genome shotgun (WGS) entry which is preliminary data.</text>
</comment>
<dbReference type="SUPFAM" id="SSF48403">
    <property type="entry name" value="Ankyrin repeat"/>
    <property type="match status" value="1"/>
</dbReference>
<name>A0ABN9T0T5_9DINO</name>
<reference evidence="3" key="1">
    <citation type="submission" date="2023-10" db="EMBL/GenBank/DDBJ databases">
        <authorList>
            <person name="Chen Y."/>
            <person name="Shah S."/>
            <person name="Dougan E. K."/>
            <person name="Thang M."/>
            <person name="Chan C."/>
        </authorList>
    </citation>
    <scope>NUCLEOTIDE SEQUENCE [LARGE SCALE GENOMIC DNA]</scope>
</reference>
<gene>
    <name evidence="3" type="ORF">PCOR1329_LOCUS34320</name>
</gene>
<evidence type="ECO:0000313" key="3">
    <source>
        <dbReference type="EMBL" id="CAK0838352.1"/>
    </source>
</evidence>
<dbReference type="Proteomes" id="UP001189429">
    <property type="component" value="Unassembled WGS sequence"/>
</dbReference>
<dbReference type="InterPro" id="IPR036770">
    <property type="entry name" value="Ankyrin_rpt-contain_sf"/>
</dbReference>
<keyword evidence="4" id="KW-1185">Reference proteome</keyword>